<protein>
    <submittedName>
        <fullName evidence="4">Uncharacterized protein</fullName>
    </submittedName>
</protein>
<keyword evidence="3" id="KW-0472">Membrane</keyword>
<feature type="region of interest" description="Disordered" evidence="2">
    <location>
        <begin position="163"/>
        <end position="184"/>
    </location>
</feature>
<dbReference type="AlphaFoldDB" id="A0A133NLW8"/>
<evidence type="ECO:0000313" key="5">
    <source>
        <dbReference type="Proteomes" id="UP000070558"/>
    </source>
</evidence>
<proteinExistence type="predicted"/>
<evidence type="ECO:0000313" key="4">
    <source>
        <dbReference type="EMBL" id="KXA17278.1"/>
    </source>
</evidence>
<feature type="compositionally biased region" description="Basic and acidic residues" evidence="2">
    <location>
        <begin position="163"/>
        <end position="173"/>
    </location>
</feature>
<dbReference type="PATRIC" id="fig|2702.99.peg.1272"/>
<accession>A0A133NLW8</accession>
<feature type="region of interest" description="Disordered" evidence="2">
    <location>
        <begin position="340"/>
        <end position="369"/>
    </location>
</feature>
<feature type="coiled-coil region" evidence="1">
    <location>
        <begin position="211"/>
        <end position="245"/>
    </location>
</feature>
<keyword evidence="1" id="KW-0175">Coiled coil</keyword>
<organism evidence="4 5">
    <name type="scientific">Gardnerella vaginalis</name>
    <dbReference type="NCBI Taxonomy" id="2702"/>
    <lineage>
        <taxon>Bacteria</taxon>
        <taxon>Bacillati</taxon>
        <taxon>Actinomycetota</taxon>
        <taxon>Actinomycetes</taxon>
        <taxon>Bifidobacteriales</taxon>
        <taxon>Bifidobacteriaceae</taxon>
        <taxon>Gardnerella</taxon>
    </lineage>
</organism>
<keyword evidence="3" id="KW-0812">Transmembrane</keyword>
<sequence length="396" mass="41391">MATPAFAKDEAPKCTPAAADKLADLKQAVTKAERAVAKAQRDLDAANDTYAADTETYTAKKNVVDAYNNALKNYNDAKTGDKKDDTTPKQLAALKEAVKTAAKNANKVDSTLQANEDADANAKLNDPAPISKDTINQKKVALENAKSALEDAKADFAKAQCKDVPADPDHKDPTPTPAPAGSKAEHVAKLYGLKSVLDDAEGNMNGKLKTYHELFAKLSAAKAEMDAAKANLDAADQAVKDALAAGLNDSNPSAYKDLTERAARALAHYLAAQKTYNEVKAEFDKAYAEAVNASAAYNKALEAYKKAINAALADGVKLPGDLPVLTDPLAELNLPVPAGVPTPVVPGQPGKPGKPEVEKKKNDGKKLPGTGVGVTLTALAATMLAGMGAAVRKARH</sequence>
<feature type="compositionally biased region" description="Basic and acidic residues" evidence="2">
    <location>
        <begin position="353"/>
        <end position="366"/>
    </location>
</feature>
<evidence type="ECO:0000256" key="1">
    <source>
        <dbReference type="SAM" id="Coils"/>
    </source>
</evidence>
<feature type="coiled-coil region" evidence="1">
    <location>
        <begin position="22"/>
        <end position="49"/>
    </location>
</feature>
<dbReference type="EMBL" id="LRQA01000059">
    <property type="protein sequence ID" value="KXA17278.1"/>
    <property type="molecule type" value="Genomic_DNA"/>
</dbReference>
<feature type="coiled-coil region" evidence="1">
    <location>
        <begin position="132"/>
        <end position="162"/>
    </location>
</feature>
<reference evidence="4 5" key="1">
    <citation type="submission" date="2016-01" db="EMBL/GenBank/DDBJ databases">
        <authorList>
            <person name="Oliw E.H."/>
        </authorList>
    </citation>
    <scope>NUCLEOTIDE SEQUENCE [LARGE SCALE GENOMIC DNA]</scope>
    <source>
        <strain evidence="4 5">GED7760B</strain>
    </source>
</reference>
<keyword evidence="3" id="KW-1133">Transmembrane helix</keyword>
<gene>
    <name evidence="4" type="ORF">HMPREF3216_01311</name>
</gene>
<evidence type="ECO:0000256" key="3">
    <source>
        <dbReference type="SAM" id="Phobius"/>
    </source>
</evidence>
<evidence type="ECO:0000256" key="2">
    <source>
        <dbReference type="SAM" id="MobiDB-lite"/>
    </source>
</evidence>
<dbReference type="Proteomes" id="UP000070558">
    <property type="component" value="Unassembled WGS sequence"/>
</dbReference>
<comment type="caution">
    <text evidence="4">The sequence shown here is derived from an EMBL/GenBank/DDBJ whole genome shotgun (WGS) entry which is preliminary data.</text>
</comment>
<dbReference type="RefSeq" id="WP_060787366.1">
    <property type="nucleotide sequence ID" value="NZ_KQ956825.1"/>
</dbReference>
<name>A0A133NLW8_GARVA</name>
<feature type="transmembrane region" description="Helical" evidence="3">
    <location>
        <begin position="371"/>
        <end position="391"/>
    </location>
</feature>